<protein>
    <recommendedName>
        <fullName evidence="4">5-methylcytosine-specific restriction enzyme subunit McrC</fullName>
    </recommendedName>
</protein>
<dbReference type="Proteomes" id="UP001611450">
    <property type="component" value="Unassembled WGS sequence"/>
</dbReference>
<dbReference type="RefSeq" id="WP_396948638.1">
    <property type="nucleotide sequence ID" value="NZ_JBIRXV010000002.1"/>
</dbReference>
<evidence type="ECO:0008006" key="4">
    <source>
        <dbReference type="Google" id="ProtNLM"/>
    </source>
</evidence>
<dbReference type="Pfam" id="PF10117">
    <property type="entry name" value="McrBC"/>
    <property type="match status" value="1"/>
</dbReference>
<dbReference type="PANTHER" id="PTHR38733">
    <property type="entry name" value="PROTEIN MCRC"/>
    <property type="match status" value="1"/>
</dbReference>
<keyword evidence="3" id="KW-1185">Reference proteome</keyword>
<dbReference type="EMBL" id="JBIRXV010000002">
    <property type="protein sequence ID" value="MFI2321236.1"/>
    <property type="molecule type" value="Genomic_DNA"/>
</dbReference>
<dbReference type="InterPro" id="IPR014407">
    <property type="entry name" value="McrC_bac"/>
</dbReference>
<reference evidence="2 3" key="1">
    <citation type="submission" date="2024-10" db="EMBL/GenBank/DDBJ databases">
        <title>The Natural Products Discovery Center: Release of the First 8490 Sequenced Strains for Exploring Actinobacteria Biosynthetic Diversity.</title>
        <authorList>
            <person name="Kalkreuter E."/>
            <person name="Kautsar S.A."/>
            <person name="Yang D."/>
            <person name="Bader C.D."/>
            <person name="Teijaro C.N."/>
            <person name="Fluegel L."/>
            <person name="Davis C.M."/>
            <person name="Simpson J.R."/>
            <person name="Lauterbach L."/>
            <person name="Steele A.D."/>
            <person name="Gui C."/>
            <person name="Meng S."/>
            <person name="Li G."/>
            <person name="Viehrig K."/>
            <person name="Ye F."/>
            <person name="Su P."/>
            <person name="Kiefer A.F."/>
            <person name="Nichols A."/>
            <person name="Cepeda A.J."/>
            <person name="Yan W."/>
            <person name="Fan B."/>
            <person name="Jiang Y."/>
            <person name="Adhikari A."/>
            <person name="Zheng C.-J."/>
            <person name="Schuster L."/>
            <person name="Cowan T.M."/>
            <person name="Smanski M.J."/>
            <person name="Chevrette M.G."/>
            <person name="De Carvalho L.P.S."/>
            <person name="Shen B."/>
        </authorList>
    </citation>
    <scope>NUCLEOTIDE SEQUENCE [LARGE SCALE GENOMIC DNA]</scope>
    <source>
        <strain evidence="2 3">NPDC019626</strain>
    </source>
</reference>
<dbReference type="InterPro" id="IPR019292">
    <property type="entry name" value="McrC"/>
</dbReference>
<evidence type="ECO:0000313" key="2">
    <source>
        <dbReference type="EMBL" id="MFI2321236.1"/>
    </source>
</evidence>
<name>A0ABW7WFK1_9NOCA</name>
<dbReference type="PANTHER" id="PTHR38733:SF1">
    <property type="entry name" value="TYPE IV METHYL-DIRECTED RESTRICTION ENZYME ECOKMCRBC"/>
    <property type="match status" value="1"/>
</dbReference>
<comment type="caution">
    <text evidence="2">The sequence shown here is derived from an EMBL/GenBank/DDBJ whole genome shotgun (WGS) entry which is preliminary data.</text>
</comment>
<evidence type="ECO:0000313" key="3">
    <source>
        <dbReference type="Proteomes" id="UP001611450"/>
    </source>
</evidence>
<sequence>MLLLGEGHTRIPVRSLWFLLLLASDLLSRLRTPDREAVLAGERDEDLADMIAEIFVSEMETRLRQQLTPNYRDRAADLNRVRGRIDHLRTESHRLLDRGRIACRFPELVVDTARNRYLAATLCKAARLVRPAELAHRCAGAAFTMQRLGVSANPPTRAELSRDRIGMHDHADRNLMLLAHLLDDMAVPEHDTGSVLLPHLDTTAHDLHRKLFETAVRNYYRYQLEPSGWTVGARKISWPHEPEDTGADLLPEMRTDATLEHLATGRRIVVETKFTDSLTEQHGKTTVRRDHLFQLYCYLTAQPGPSEGVLLFVNTEGRDPIAKTVRLHGHLLRFVSVDLNNTLTEIRRTFDSCVPLDPRLSDQTSTTRPLPTPPPS</sequence>
<accession>A0ABW7WFK1</accession>
<feature type="region of interest" description="Disordered" evidence="1">
    <location>
        <begin position="357"/>
        <end position="376"/>
    </location>
</feature>
<evidence type="ECO:0000256" key="1">
    <source>
        <dbReference type="SAM" id="MobiDB-lite"/>
    </source>
</evidence>
<gene>
    <name evidence="2" type="ORF">ACH47G_12155</name>
</gene>
<organism evidence="2 3">
    <name type="scientific">Nocardia beijingensis</name>
    <dbReference type="NCBI Taxonomy" id="95162"/>
    <lineage>
        <taxon>Bacteria</taxon>
        <taxon>Bacillati</taxon>
        <taxon>Actinomycetota</taxon>
        <taxon>Actinomycetes</taxon>
        <taxon>Mycobacteriales</taxon>
        <taxon>Nocardiaceae</taxon>
        <taxon>Nocardia</taxon>
    </lineage>
</organism>
<dbReference type="PIRSF" id="PIRSF003109">
    <property type="entry name" value="McrC"/>
    <property type="match status" value="1"/>
</dbReference>
<proteinExistence type="predicted"/>